<organism evidence="2 3">
    <name type="scientific">Vibrio fortis</name>
    <dbReference type="NCBI Taxonomy" id="212667"/>
    <lineage>
        <taxon>Bacteria</taxon>
        <taxon>Pseudomonadati</taxon>
        <taxon>Pseudomonadota</taxon>
        <taxon>Gammaproteobacteria</taxon>
        <taxon>Vibrionales</taxon>
        <taxon>Vibrionaceae</taxon>
        <taxon>Vibrio</taxon>
    </lineage>
</organism>
<keyword evidence="1" id="KW-0472">Membrane</keyword>
<proteinExistence type="predicted"/>
<accession>A0A066V0N2</accession>
<dbReference type="Proteomes" id="UP000027219">
    <property type="component" value="Unassembled WGS sequence"/>
</dbReference>
<evidence type="ECO:0000256" key="1">
    <source>
        <dbReference type="SAM" id="Phobius"/>
    </source>
</evidence>
<name>A0A066V0N2_9VIBR</name>
<dbReference type="EMBL" id="JFFR01000002">
    <property type="protein sequence ID" value="KDN30098.1"/>
    <property type="molecule type" value="Genomic_DNA"/>
</dbReference>
<protein>
    <submittedName>
        <fullName evidence="2">Uncharacterized protein</fullName>
    </submittedName>
</protein>
<dbReference type="RefSeq" id="WP_032549093.1">
    <property type="nucleotide sequence ID" value="NZ_JFFR01000002.1"/>
</dbReference>
<sequence>MDWVLQNKEWLFSGAAIAIPVAIAGWLFTSKKNKQVQKGGNNSTNIQIGGNYINGGKKDDG</sequence>
<keyword evidence="3" id="KW-1185">Reference proteome</keyword>
<feature type="transmembrane region" description="Helical" evidence="1">
    <location>
        <begin position="12"/>
        <end position="29"/>
    </location>
</feature>
<evidence type="ECO:0000313" key="3">
    <source>
        <dbReference type="Proteomes" id="UP000027219"/>
    </source>
</evidence>
<keyword evidence="1" id="KW-1133">Transmembrane helix</keyword>
<keyword evidence="1" id="KW-0812">Transmembrane</keyword>
<evidence type="ECO:0000313" key="2">
    <source>
        <dbReference type="EMBL" id="KDN30098.1"/>
    </source>
</evidence>
<reference evidence="2 3" key="1">
    <citation type="submission" date="2014-02" db="EMBL/GenBank/DDBJ databases">
        <title>Vibrio fortis Dalian14 Genome Sequencing.</title>
        <authorList>
            <person name="Wang Y."/>
            <person name="Song L."/>
            <person name="Liu G."/>
            <person name="Ding J."/>
        </authorList>
    </citation>
    <scope>NUCLEOTIDE SEQUENCE [LARGE SCALE GENOMIC DNA]</scope>
    <source>
        <strain evidence="2 3">Dalian14</strain>
    </source>
</reference>
<comment type="caution">
    <text evidence="2">The sequence shown here is derived from an EMBL/GenBank/DDBJ whole genome shotgun (WGS) entry which is preliminary data.</text>
</comment>
<gene>
    <name evidence="2" type="ORF">VFDL14_05025</name>
</gene>
<dbReference type="AlphaFoldDB" id="A0A066V0N2"/>